<dbReference type="InterPro" id="IPR028989">
    <property type="entry name" value="RimP_N"/>
</dbReference>
<keyword evidence="6" id="KW-1185">Reference proteome</keyword>
<keyword evidence="2 3" id="KW-0690">Ribosome biogenesis</keyword>
<comment type="caution">
    <text evidence="5">The sequence shown here is derived from an EMBL/GenBank/DDBJ whole genome shotgun (WGS) entry which is preliminary data.</text>
</comment>
<comment type="subcellular location">
    <subcellularLocation>
        <location evidence="3">Cytoplasm</location>
    </subcellularLocation>
</comment>
<keyword evidence="1 3" id="KW-0963">Cytoplasm</keyword>
<dbReference type="SUPFAM" id="SSF75420">
    <property type="entry name" value="YhbC-like, N-terminal domain"/>
    <property type="match status" value="1"/>
</dbReference>
<dbReference type="Proteomes" id="UP001637994">
    <property type="component" value="Unassembled WGS sequence"/>
</dbReference>
<evidence type="ECO:0000313" key="6">
    <source>
        <dbReference type="Proteomes" id="UP001637994"/>
    </source>
</evidence>
<comment type="function">
    <text evidence="3">Required for maturation of 30S ribosomal subunits.</text>
</comment>
<comment type="similarity">
    <text evidence="3">Belongs to the RimP family.</text>
</comment>
<organism evidence="5 6">
    <name type="scientific">Anaerococcus kampingae</name>
    <dbReference type="NCBI Taxonomy" id="3115614"/>
    <lineage>
        <taxon>Bacteria</taxon>
        <taxon>Bacillati</taxon>
        <taxon>Bacillota</taxon>
        <taxon>Tissierellia</taxon>
        <taxon>Tissierellales</taxon>
        <taxon>Peptoniphilaceae</taxon>
        <taxon>Anaerococcus</taxon>
    </lineage>
</organism>
<dbReference type="InterPro" id="IPR003728">
    <property type="entry name" value="Ribosome_maturation_RimP"/>
</dbReference>
<protein>
    <recommendedName>
        <fullName evidence="3">Ribosome maturation factor RimP</fullName>
    </recommendedName>
</protein>
<accession>A0ABW9MEJ0</accession>
<evidence type="ECO:0000256" key="1">
    <source>
        <dbReference type="ARBA" id="ARBA00022490"/>
    </source>
</evidence>
<dbReference type="Gene3D" id="3.30.300.70">
    <property type="entry name" value="RimP-like superfamily, N-terminal"/>
    <property type="match status" value="1"/>
</dbReference>
<dbReference type="HAMAP" id="MF_01077">
    <property type="entry name" value="RimP"/>
    <property type="match status" value="1"/>
</dbReference>
<dbReference type="Pfam" id="PF02576">
    <property type="entry name" value="RimP_N"/>
    <property type="match status" value="1"/>
</dbReference>
<evidence type="ECO:0000259" key="4">
    <source>
        <dbReference type="Pfam" id="PF02576"/>
    </source>
</evidence>
<dbReference type="PANTHER" id="PTHR33867">
    <property type="entry name" value="RIBOSOME MATURATION FACTOR RIMP"/>
    <property type="match status" value="1"/>
</dbReference>
<reference evidence="5 6" key="1">
    <citation type="journal article" date="2025" name="Anaerobe">
        <title>Description of Anaerococcus kampingiae sp. nov., Anaerococcus groningensis sp. nov., Anaerococcus martiniensis sp. nov., and Anaerococcus cruorum sp. nov., isolated from human clinical specimens.</title>
        <authorList>
            <person name="Boiten K.E."/>
            <person name="Meijer J."/>
            <person name="van Wezel E.M."/>
            <person name="Veloo A.C.M."/>
        </authorList>
    </citation>
    <scope>NUCLEOTIDE SEQUENCE [LARGE SCALE GENOMIC DNA]</scope>
    <source>
        <strain evidence="5 6">ENR0874</strain>
    </source>
</reference>
<dbReference type="EMBL" id="JBGMEF010000019">
    <property type="protein sequence ID" value="MFO3667318.1"/>
    <property type="molecule type" value="Genomic_DNA"/>
</dbReference>
<evidence type="ECO:0000313" key="5">
    <source>
        <dbReference type="EMBL" id="MFO3667318.1"/>
    </source>
</evidence>
<proteinExistence type="inferred from homology"/>
<dbReference type="RefSeq" id="WP_410035650.1">
    <property type="nucleotide sequence ID" value="NZ_JBGMEF010000019.1"/>
</dbReference>
<name>A0ABW9MEJ0_9FIRM</name>
<dbReference type="PANTHER" id="PTHR33867:SF1">
    <property type="entry name" value="RIBOSOME MATURATION FACTOR RIMP"/>
    <property type="match status" value="1"/>
</dbReference>
<feature type="domain" description="Ribosome maturation factor RimP N-terminal" evidence="4">
    <location>
        <begin position="12"/>
        <end position="78"/>
    </location>
</feature>
<gene>
    <name evidence="3 5" type="primary">rimP</name>
    <name evidence="5" type="ORF">ACCQ42_05985</name>
</gene>
<sequence>MNLTEKLKELLNDDIENLGYELVDIEFIGPKNEKRLIFYIYNESGINIDDCEKVSTFLDEKLDQLDLISTSYYLEVSSQDLSRPLKTDRDLIRNMNELLKVKLKDGSEFIAFTKQVNADNILFISQDDEEIKIDKSDIKEIKIEIVF</sequence>
<evidence type="ECO:0000256" key="2">
    <source>
        <dbReference type="ARBA" id="ARBA00022517"/>
    </source>
</evidence>
<evidence type="ECO:0000256" key="3">
    <source>
        <dbReference type="HAMAP-Rule" id="MF_01077"/>
    </source>
</evidence>
<dbReference type="InterPro" id="IPR035956">
    <property type="entry name" value="RimP_N_sf"/>
</dbReference>